<feature type="domain" description="PAC" evidence="9">
    <location>
        <begin position="386"/>
        <end position="438"/>
    </location>
</feature>
<dbReference type="InterPro" id="IPR000014">
    <property type="entry name" value="PAS"/>
</dbReference>
<dbReference type="InterPro" id="IPR001610">
    <property type="entry name" value="PAC"/>
</dbReference>
<dbReference type="InterPro" id="IPR005467">
    <property type="entry name" value="His_kinase_dom"/>
</dbReference>
<evidence type="ECO:0000259" key="7">
    <source>
        <dbReference type="PROSITE" id="PS50042"/>
    </source>
</evidence>
<dbReference type="EMBL" id="MFNE01000026">
    <property type="protein sequence ID" value="OGG95088.1"/>
    <property type="molecule type" value="Genomic_DNA"/>
</dbReference>
<dbReference type="Pfam" id="PF13426">
    <property type="entry name" value="PAS_9"/>
    <property type="match status" value="1"/>
</dbReference>
<dbReference type="EC" id="2.7.13.3" evidence="2"/>
<evidence type="ECO:0000256" key="5">
    <source>
        <dbReference type="ARBA" id="ARBA00022777"/>
    </source>
</evidence>
<evidence type="ECO:0000313" key="10">
    <source>
        <dbReference type="EMBL" id="OGG95088.1"/>
    </source>
</evidence>
<dbReference type="Gene3D" id="2.10.70.100">
    <property type="match status" value="1"/>
</dbReference>
<evidence type="ECO:0000256" key="4">
    <source>
        <dbReference type="ARBA" id="ARBA00022679"/>
    </source>
</evidence>
<dbReference type="InterPro" id="IPR035965">
    <property type="entry name" value="PAS-like_dom_sf"/>
</dbReference>
<dbReference type="InterPro" id="IPR003594">
    <property type="entry name" value="HATPase_dom"/>
</dbReference>
<dbReference type="PROSITE" id="PS50113">
    <property type="entry name" value="PAC"/>
    <property type="match status" value="2"/>
</dbReference>
<dbReference type="CDD" id="cd00130">
    <property type="entry name" value="PAS"/>
    <property type="match status" value="1"/>
</dbReference>
<dbReference type="InterPro" id="IPR014710">
    <property type="entry name" value="RmlC-like_jellyroll"/>
</dbReference>
<accession>A0A1F6GAE8</accession>
<dbReference type="SUPFAM" id="SSF51206">
    <property type="entry name" value="cAMP-binding domain-like"/>
    <property type="match status" value="1"/>
</dbReference>
<evidence type="ECO:0000313" key="11">
    <source>
        <dbReference type="Proteomes" id="UP000178449"/>
    </source>
</evidence>
<dbReference type="SUPFAM" id="SSF55874">
    <property type="entry name" value="ATPase domain of HSP90 chaperone/DNA topoisomerase II/histidine kinase"/>
    <property type="match status" value="1"/>
</dbReference>
<evidence type="ECO:0000256" key="1">
    <source>
        <dbReference type="ARBA" id="ARBA00000085"/>
    </source>
</evidence>
<name>A0A1F6GAE8_9PROT</name>
<dbReference type="Gene3D" id="3.30.565.10">
    <property type="entry name" value="Histidine kinase-like ATPase, C-terminal domain"/>
    <property type="match status" value="1"/>
</dbReference>
<dbReference type="PROSITE" id="PS50042">
    <property type="entry name" value="CNMP_BINDING_3"/>
    <property type="match status" value="1"/>
</dbReference>
<dbReference type="CDD" id="cd00082">
    <property type="entry name" value="HisKA"/>
    <property type="match status" value="1"/>
</dbReference>
<dbReference type="InterPro" id="IPR036890">
    <property type="entry name" value="HATPase_C_sf"/>
</dbReference>
<dbReference type="Pfam" id="PF00027">
    <property type="entry name" value="cNMP_binding"/>
    <property type="match status" value="1"/>
</dbReference>
<comment type="catalytic activity">
    <reaction evidence="1">
        <text>ATP + protein L-histidine = ADP + protein N-phospho-L-histidine.</text>
        <dbReference type="EC" id="2.7.13.3"/>
    </reaction>
</comment>
<evidence type="ECO:0000259" key="8">
    <source>
        <dbReference type="PROSITE" id="PS50109"/>
    </source>
</evidence>
<dbReference type="SMART" id="SM00100">
    <property type="entry name" value="cNMP"/>
    <property type="match status" value="1"/>
</dbReference>
<dbReference type="PANTHER" id="PTHR43711:SF26">
    <property type="entry name" value="SENSOR HISTIDINE KINASE RCSC"/>
    <property type="match status" value="1"/>
</dbReference>
<dbReference type="Gene3D" id="1.10.287.130">
    <property type="match status" value="1"/>
</dbReference>
<reference evidence="10 11" key="1">
    <citation type="journal article" date="2016" name="Nat. Commun.">
        <title>Thousands of microbial genomes shed light on interconnected biogeochemical processes in an aquifer system.</title>
        <authorList>
            <person name="Anantharaman K."/>
            <person name="Brown C.T."/>
            <person name="Hug L.A."/>
            <person name="Sharon I."/>
            <person name="Castelle C.J."/>
            <person name="Probst A.J."/>
            <person name="Thomas B.C."/>
            <person name="Singh A."/>
            <person name="Wilkins M.J."/>
            <person name="Karaoz U."/>
            <person name="Brodie E.L."/>
            <person name="Williams K.H."/>
            <person name="Hubbard S.S."/>
            <person name="Banfield J.F."/>
        </authorList>
    </citation>
    <scope>NUCLEOTIDE SEQUENCE [LARGE SCALE GENOMIC DNA]</scope>
</reference>
<dbReference type="STRING" id="1817772.A2527_07895"/>
<dbReference type="SMART" id="SM00388">
    <property type="entry name" value="HisKA"/>
    <property type="match status" value="1"/>
</dbReference>
<dbReference type="Gene3D" id="3.30.450.20">
    <property type="entry name" value="PAS domain"/>
    <property type="match status" value="2"/>
</dbReference>
<feature type="domain" description="Histidine kinase" evidence="8">
    <location>
        <begin position="474"/>
        <end position="696"/>
    </location>
</feature>
<gene>
    <name evidence="10" type="ORF">A2527_07895</name>
</gene>
<dbReference type="CDD" id="cd00038">
    <property type="entry name" value="CAP_ED"/>
    <property type="match status" value="1"/>
</dbReference>
<proteinExistence type="predicted"/>
<evidence type="ECO:0000256" key="2">
    <source>
        <dbReference type="ARBA" id="ARBA00012438"/>
    </source>
</evidence>
<dbReference type="AlphaFoldDB" id="A0A1F6GAE8"/>
<feature type="domain" description="Cyclic nucleotide-binding" evidence="7">
    <location>
        <begin position="25"/>
        <end position="123"/>
    </location>
</feature>
<dbReference type="InterPro" id="IPR004358">
    <property type="entry name" value="Sig_transdc_His_kin-like_C"/>
</dbReference>
<dbReference type="Pfam" id="PF00512">
    <property type="entry name" value="HisKA"/>
    <property type="match status" value="1"/>
</dbReference>
<dbReference type="PROSITE" id="PS50109">
    <property type="entry name" value="HIS_KIN"/>
    <property type="match status" value="1"/>
</dbReference>
<dbReference type="SUPFAM" id="SSF55785">
    <property type="entry name" value="PYP-like sensor domain (PAS domain)"/>
    <property type="match status" value="2"/>
</dbReference>
<sequence length="700" mass="78680">MNNRSFGLIFSENQVVLDFIRHSPLFAGMSDSLLAQLEPLCDYLEIEKGQKILTEGEPNNNLFFLIEGVLKVTIEGEMVRYLDQSGSLVGEMSVISDAPAIASVEAVTTCRLLSVRSKEFSQFESADKSEIRQSLYFIFAVILTEKLKVTSLKAVQFEKTNRLLEQTTLDLEAEALARRVADEQAKVYAKFMEASGQGLGIFGLDLFPQYLNPALRAMLGVEDSSPREPVNWLLRYDNKTRSRFALELIPQLFETGQWSGELDLVKPDGQRLPTLENIFIINGEEGHPRLIAAVITDITARKQMENQLRLNEASMNVAQQIAHLGSWELELSSGKLSWSDEVFRIFGQTQEHFLPDYNSFMAGIHAEDRGEVMAALNFAAQTQTLLSIEHRVVQPNGAERVVQERGEVFSNRFGEPQKMVGTMLDITESKRIQKQLLDYKDGLEVMVAKRTEELTLATKEAERANQAKSDFLANISHELRTPLHGILSFAEKGIRKSTQLSPEKLQRYFEVIEGSGQRLLRLLDNLLDLSKLEAGKMDFAFAEGDLVDLVWQIHQEMEGMILDKNIQFVLDPPPNHTWGFFDPCRIGQVLSNLFSNAIKFSDPGKTLRVRIIDEELEGKPAFRLDVLDQGIGIPETELEGIFDKFAQSSKTDQKAGGTGLGLAICREIIEGHQGKIWAEIWPEGGTKMTILFPKRHVTPA</sequence>
<dbReference type="NCBIfam" id="TIGR00229">
    <property type="entry name" value="sensory_box"/>
    <property type="match status" value="2"/>
</dbReference>
<dbReference type="SMART" id="SM00086">
    <property type="entry name" value="PAC"/>
    <property type="match status" value="2"/>
</dbReference>
<dbReference type="Gene3D" id="2.60.120.10">
    <property type="entry name" value="Jelly Rolls"/>
    <property type="match status" value="1"/>
</dbReference>
<dbReference type="Proteomes" id="UP000178449">
    <property type="component" value="Unassembled WGS sequence"/>
</dbReference>
<dbReference type="FunFam" id="1.10.287.130:FF:000001">
    <property type="entry name" value="Two-component sensor histidine kinase"/>
    <property type="match status" value="1"/>
</dbReference>
<dbReference type="InterPro" id="IPR000700">
    <property type="entry name" value="PAS-assoc_C"/>
</dbReference>
<keyword evidence="4" id="KW-0808">Transferase</keyword>
<dbReference type="GO" id="GO:0000155">
    <property type="term" value="F:phosphorelay sensor kinase activity"/>
    <property type="evidence" value="ECO:0007669"/>
    <property type="project" value="InterPro"/>
</dbReference>
<protein>
    <recommendedName>
        <fullName evidence="2">histidine kinase</fullName>
        <ecNumber evidence="2">2.7.13.3</ecNumber>
    </recommendedName>
</protein>
<keyword evidence="3" id="KW-0597">Phosphoprotein</keyword>
<dbReference type="InterPro" id="IPR013655">
    <property type="entry name" value="PAS_fold_3"/>
</dbReference>
<dbReference type="InterPro" id="IPR036097">
    <property type="entry name" value="HisK_dim/P_sf"/>
</dbReference>
<dbReference type="InterPro" id="IPR003661">
    <property type="entry name" value="HisK_dim/P_dom"/>
</dbReference>
<dbReference type="PRINTS" id="PR00344">
    <property type="entry name" value="BCTRLSENSOR"/>
</dbReference>
<comment type="caution">
    <text evidence="10">The sequence shown here is derived from an EMBL/GenBank/DDBJ whole genome shotgun (WGS) entry which is preliminary data.</text>
</comment>
<dbReference type="Pfam" id="PF02518">
    <property type="entry name" value="HATPase_c"/>
    <property type="match status" value="1"/>
</dbReference>
<keyword evidence="6" id="KW-0902">Two-component regulatory system</keyword>
<evidence type="ECO:0000256" key="3">
    <source>
        <dbReference type="ARBA" id="ARBA00022553"/>
    </source>
</evidence>
<dbReference type="InterPro" id="IPR000595">
    <property type="entry name" value="cNMP-bd_dom"/>
</dbReference>
<dbReference type="Pfam" id="PF08447">
    <property type="entry name" value="PAS_3"/>
    <property type="match status" value="1"/>
</dbReference>
<keyword evidence="5" id="KW-0418">Kinase</keyword>
<dbReference type="PANTHER" id="PTHR43711">
    <property type="entry name" value="TWO-COMPONENT HISTIDINE KINASE"/>
    <property type="match status" value="1"/>
</dbReference>
<evidence type="ECO:0000259" key="9">
    <source>
        <dbReference type="PROSITE" id="PS50113"/>
    </source>
</evidence>
<feature type="domain" description="PAC" evidence="9">
    <location>
        <begin position="258"/>
        <end position="310"/>
    </location>
</feature>
<dbReference type="SUPFAM" id="SSF47384">
    <property type="entry name" value="Homodimeric domain of signal transducing histidine kinase"/>
    <property type="match status" value="1"/>
</dbReference>
<dbReference type="SMART" id="SM00387">
    <property type="entry name" value="HATPase_c"/>
    <property type="match status" value="1"/>
</dbReference>
<dbReference type="InterPro" id="IPR050736">
    <property type="entry name" value="Sensor_HK_Regulatory"/>
</dbReference>
<evidence type="ECO:0000256" key="6">
    <source>
        <dbReference type="ARBA" id="ARBA00023012"/>
    </source>
</evidence>
<dbReference type="InterPro" id="IPR018490">
    <property type="entry name" value="cNMP-bd_dom_sf"/>
</dbReference>
<organism evidence="10 11">
    <name type="scientific">Candidatus Lambdaproteobacteria bacterium RIFOXYD2_FULL_50_16</name>
    <dbReference type="NCBI Taxonomy" id="1817772"/>
    <lineage>
        <taxon>Bacteria</taxon>
        <taxon>Pseudomonadati</taxon>
        <taxon>Pseudomonadota</taxon>
        <taxon>Candidatus Lambdaproteobacteria</taxon>
    </lineage>
</organism>